<name>A0ABP9D768_9BACT</name>
<dbReference type="EMBL" id="BAABJX010000011">
    <property type="protein sequence ID" value="GAA4824076.1"/>
    <property type="molecule type" value="Genomic_DNA"/>
</dbReference>
<protein>
    <submittedName>
        <fullName evidence="2">Uncharacterized protein</fullName>
    </submittedName>
</protein>
<accession>A0ABP9D768</accession>
<keyword evidence="1" id="KW-0812">Transmembrane</keyword>
<evidence type="ECO:0000313" key="3">
    <source>
        <dbReference type="Proteomes" id="UP001500298"/>
    </source>
</evidence>
<evidence type="ECO:0000313" key="2">
    <source>
        <dbReference type="EMBL" id="GAA4824076.1"/>
    </source>
</evidence>
<keyword evidence="1" id="KW-1133">Transmembrane helix</keyword>
<keyword evidence="3" id="KW-1185">Reference proteome</keyword>
<proteinExistence type="predicted"/>
<sequence length="153" mass="17980">MVILKKIIIFIFMILVVLVFMIFHIKNEESSVIQYKEKYIYSSDLYFSGKVKKIKKSGYGTCTILLIDVDSSNYDIYDQRDTLKKPMVVIKNNKAVYCMIGKEPLQKGDDLYVNFELNEVKVIRSGQIVFGDHVRYDQSLFPYYKLENSWSEL</sequence>
<feature type="transmembrane region" description="Helical" evidence="1">
    <location>
        <begin position="7"/>
        <end position="25"/>
    </location>
</feature>
<keyword evidence="1" id="KW-0472">Membrane</keyword>
<comment type="caution">
    <text evidence="2">The sequence shown here is derived from an EMBL/GenBank/DDBJ whole genome shotgun (WGS) entry which is preliminary data.</text>
</comment>
<dbReference type="Proteomes" id="UP001500298">
    <property type="component" value="Unassembled WGS sequence"/>
</dbReference>
<dbReference type="RefSeq" id="WP_345369042.1">
    <property type="nucleotide sequence ID" value="NZ_BAABJX010000011.1"/>
</dbReference>
<reference evidence="3" key="1">
    <citation type="journal article" date="2019" name="Int. J. Syst. Evol. Microbiol.">
        <title>The Global Catalogue of Microorganisms (GCM) 10K type strain sequencing project: providing services to taxonomists for standard genome sequencing and annotation.</title>
        <authorList>
            <consortium name="The Broad Institute Genomics Platform"/>
            <consortium name="The Broad Institute Genome Sequencing Center for Infectious Disease"/>
            <person name="Wu L."/>
            <person name="Ma J."/>
        </authorList>
    </citation>
    <scope>NUCLEOTIDE SEQUENCE [LARGE SCALE GENOMIC DNA]</scope>
    <source>
        <strain evidence="3">JCM 18326</strain>
    </source>
</reference>
<gene>
    <name evidence="2" type="ORF">GCM10023331_05720</name>
</gene>
<evidence type="ECO:0000256" key="1">
    <source>
        <dbReference type="SAM" id="Phobius"/>
    </source>
</evidence>
<organism evidence="2 3">
    <name type="scientific">Algivirga pacifica</name>
    <dbReference type="NCBI Taxonomy" id="1162670"/>
    <lineage>
        <taxon>Bacteria</taxon>
        <taxon>Pseudomonadati</taxon>
        <taxon>Bacteroidota</taxon>
        <taxon>Cytophagia</taxon>
        <taxon>Cytophagales</taxon>
        <taxon>Flammeovirgaceae</taxon>
        <taxon>Algivirga</taxon>
    </lineage>
</organism>